<organism evidence="3">
    <name type="scientific">Thelazia callipaeda</name>
    <name type="common">Oriental eyeworm</name>
    <name type="synonym">Parasitic nematode</name>
    <dbReference type="NCBI Taxonomy" id="103827"/>
    <lineage>
        <taxon>Eukaryota</taxon>
        <taxon>Metazoa</taxon>
        <taxon>Ecdysozoa</taxon>
        <taxon>Nematoda</taxon>
        <taxon>Chromadorea</taxon>
        <taxon>Rhabditida</taxon>
        <taxon>Spirurina</taxon>
        <taxon>Spiruromorpha</taxon>
        <taxon>Thelazioidea</taxon>
        <taxon>Thelaziidae</taxon>
        <taxon>Thelazia</taxon>
    </lineage>
</organism>
<gene>
    <name evidence="1" type="ORF">TCLT_LOCUS10130</name>
</gene>
<protein>
    <submittedName>
        <fullName evidence="1 3">Uncharacterized protein</fullName>
    </submittedName>
</protein>
<dbReference type="AlphaFoldDB" id="A0A0N5DAE6"/>
<evidence type="ECO:0000313" key="1">
    <source>
        <dbReference type="EMBL" id="VDN07807.1"/>
    </source>
</evidence>
<sequence length="195" mass="22946">MKELVKEIKEATDFKWFPKSKPQLVGYQYPVTDAKSYTSRQLSNQRNRKTHSIARQLKQITNKIYRCILIYLESLICFLVQPVPLPSQSILPIVPLSTSMLLQPTSPSLRIPCKQQQHRFPQFSLQLRTKRNCKITYTRKWFNKGQLRSKATSIKESNSNERIIYVPIMNNCSTRTVRPKNYSLERFAVECFTRK</sequence>
<reference evidence="3" key="1">
    <citation type="submission" date="2017-02" db="UniProtKB">
        <authorList>
            <consortium name="WormBaseParasite"/>
        </authorList>
    </citation>
    <scope>IDENTIFICATION</scope>
</reference>
<proteinExistence type="predicted"/>
<dbReference type="WBParaSite" id="TCLT_0001014101-mRNA-1">
    <property type="protein sequence ID" value="TCLT_0001014101-mRNA-1"/>
    <property type="gene ID" value="TCLT_0001014101"/>
</dbReference>
<name>A0A0N5DAE6_THECL</name>
<dbReference type="EMBL" id="UYYF01004983">
    <property type="protein sequence ID" value="VDN07807.1"/>
    <property type="molecule type" value="Genomic_DNA"/>
</dbReference>
<evidence type="ECO:0000313" key="2">
    <source>
        <dbReference type="Proteomes" id="UP000276776"/>
    </source>
</evidence>
<keyword evidence="2" id="KW-1185">Reference proteome</keyword>
<dbReference type="Proteomes" id="UP000276776">
    <property type="component" value="Unassembled WGS sequence"/>
</dbReference>
<reference evidence="1 2" key="2">
    <citation type="submission" date="2018-11" db="EMBL/GenBank/DDBJ databases">
        <authorList>
            <consortium name="Pathogen Informatics"/>
        </authorList>
    </citation>
    <scope>NUCLEOTIDE SEQUENCE [LARGE SCALE GENOMIC DNA]</scope>
</reference>
<evidence type="ECO:0000313" key="3">
    <source>
        <dbReference type="WBParaSite" id="TCLT_0001014101-mRNA-1"/>
    </source>
</evidence>
<accession>A0A0N5DAE6</accession>